<organism evidence="3 4">
    <name type="scientific">Orbilia brochopaga</name>
    <dbReference type="NCBI Taxonomy" id="3140254"/>
    <lineage>
        <taxon>Eukaryota</taxon>
        <taxon>Fungi</taxon>
        <taxon>Dikarya</taxon>
        <taxon>Ascomycota</taxon>
        <taxon>Pezizomycotina</taxon>
        <taxon>Orbiliomycetes</taxon>
        <taxon>Orbiliales</taxon>
        <taxon>Orbiliaceae</taxon>
        <taxon>Orbilia</taxon>
    </lineage>
</organism>
<dbReference type="PROSITE" id="PS50181">
    <property type="entry name" value="FBOX"/>
    <property type="match status" value="1"/>
</dbReference>
<dbReference type="Gene3D" id="3.80.10.10">
    <property type="entry name" value="Ribonuclease Inhibitor"/>
    <property type="match status" value="1"/>
</dbReference>
<dbReference type="AlphaFoldDB" id="A0AAV9U0H7"/>
<accession>A0AAV9U0H7</accession>
<reference evidence="3 4" key="1">
    <citation type="submission" date="2019-10" db="EMBL/GenBank/DDBJ databases">
        <authorList>
            <person name="Palmer J.M."/>
        </authorList>
    </citation>
    <scope>NUCLEOTIDE SEQUENCE [LARGE SCALE GENOMIC DNA]</scope>
    <source>
        <strain evidence="3 4">TWF696</strain>
    </source>
</reference>
<evidence type="ECO:0000259" key="2">
    <source>
        <dbReference type="PROSITE" id="PS50181"/>
    </source>
</evidence>
<feature type="compositionally biased region" description="Pro residues" evidence="1">
    <location>
        <begin position="380"/>
        <end position="391"/>
    </location>
</feature>
<feature type="domain" description="F-box" evidence="2">
    <location>
        <begin position="6"/>
        <end position="52"/>
    </location>
</feature>
<evidence type="ECO:0000256" key="1">
    <source>
        <dbReference type="SAM" id="MobiDB-lite"/>
    </source>
</evidence>
<proteinExistence type="predicted"/>
<evidence type="ECO:0000313" key="4">
    <source>
        <dbReference type="Proteomes" id="UP001375240"/>
    </source>
</evidence>
<keyword evidence="4" id="KW-1185">Reference proteome</keyword>
<protein>
    <recommendedName>
        <fullName evidence="2">F-box domain-containing protein</fullName>
    </recommendedName>
</protein>
<feature type="region of interest" description="Disordered" evidence="1">
    <location>
        <begin position="377"/>
        <end position="410"/>
    </location>
</feature>
<comment type="caution">
    <text evidence="3">The sequence shown here is derived from an EMBL/GenBank/DDBJ whole genome shotgun (WGS) entry which is preliminary data.</text>
</comment>
<dbReference type="Proteomes" id="UP001375240">
    <property type="component" value="Unassembled WGS sequence"/>
</dbReference>
<dbReference type="EMBL" id="JAVHNQ010000014">
    <property type="protein sequence ID" value="KAK6332880.1"/>
    <property type="molecule type" value="Genomic_DNA"/>
</dbReference>
<evidence type="ECO:0000313" key="3">
    <source>
        <dbReference type="EMBL" id="KAK6332880.1"/>
    </source>
</evidence>
<dbReference type="InterPro" id="IPR032675">
    <property type="entry name" value="LRR_dom_sf"/>
</dbReference>
<gene>
    <name evidence="3" type="ORF">TWF696_002900</name>
</gene>
<sequence length="485" mass="52409">MAGREVAALNTLPTELLLEIIARLRSKPTLRSLALTNRRLRAICMPYLFDSISVRSITALNSFVDSGVAENISAFIQRLVLRWDSVGAVVALEDQQIQEQDSILVAVTTAVGRMHGLKTVLADFPGAFTAFDKILEHNQHEALQTLTIRNGKWELAGPVDGLLQKLASLPALATLTLDGTISRASTATMIHRNLQPPVGAFASLNKLDLTSLSAFDDTLLSYIVASAGNLRTLSVKSCASITLANTRALLAAHGRKLHHLSLEILKQRTNANYNPTDMHADADGEGSRHELDDISDAEHLCPAIRACINLRTLDLFTNKICNEIFKPPTVTSSAISPGDTNLPTPPGSPVLLPTHAVEIPTPPSDANSLNPRDVTTDITLPPPICTYPSPPAYDKTREDDTPTPTTASFPPREKMTRVILRIPYDASCFGAGAGGPSVQQRYTRLCDGTPAGELLEIGKRAFEEGRVGLISVRGHWKGGPYLIMD</sequence>
<dbReference type="SUPFAM" id="SSF52047">
    <property type="entry name" value="RNI-like"/>
    <property type="match status" value="1"/>
</dbReference>
<dbReference type="InterPro" id="IPR001810">
    <property type="entry name" value="F-box_dom"/>
</dbReference>
<name>A0AAV9U0H7_9PEZI</name>
<dbReference type="Pfam" id="PF12937">
    <property type="entry name" value="F-box-like"/>
    <property type="match status" value="1"/>
</dbReference>